<name>A0A816QWG5_9BILA</name>
<dbReference type="Proteomes" id="UP000663824">
    <property type="component" value="Unassembled WGS sequence"/>
</dbReference>
<keyword evidence="1" id="KW-0732">Signal</keyword>
<comment type="caution">
    <text evidence="2">The sequence shown here is derived from an EMBL/GenBank/DDBJ whole genome shotgun (WGS) entry which is preliminary data.</text>
</comment>
<feature type="chain" id="PRO_5032401021" description="F-box domain-containing protein" evidence="1">
    <location>
        <begin position="21"/>
        <end position="771"/>
    </location>
</feature>
<protein>
    <recommendedName>
        <fullName evidence="4">F-box domain-containing protein</fullName>
    </recommendedName>
</protein>
<dbReference type="InterPro" id="IPR036047">
    <property type="entry name" value="F-box-like_dom_sf"/>
</dbReference>
<organism evidence="2 3">
    <name type="scientific">Rotaria magnacalcarata</name>
    <dbReference type="NCBI Taxonomy" id="392030"/>
    <lineage>
        <taxon>Eukaryota</taxon>
        <taxon>Metazoa</taxon>
        <taxon>Spiralia</taxon>
        <taxon>Gnathifera</taxon>
        <taxon>Rotifera</taxon>
        <taxon>Eurotatoria</taxon>
        <taxon>Bdelloidea</taxon>
        <taxon>Philodinida</taxon>
        <taxon>Philodinidae</taxon>
        <taxon>Rotaria</taxon>
    </lineage>
</organism>
<proteinExistence type="predicted"/>
<evidence type="ECO:0008006" key="4">
    <source>
        <dbReference type="Google" id="ProtNLM"/>
    </source>
</evidence>
<accession>A0A816QWG5</accession>
<feature type="signal peptide" evidence="1">
    <location>
        <begin position="1"/>
        <end position="20"/>
    </location>
</feature>
<evidence type="ECO:0000313" key="2">
    <source>
        <dbReference type="EMBL" id="CAF2065089.1"/>
    </source>
</evidence>
<reference evidence="2" key="1">
    <citation type="submission" date="2021-02" db="EMBL/GenBank/DDBJ databases">
        <authorList>
            <person name="Nowell W R."/>
        </authorList>
    </citation>
    <scope>NUCLEOTIDE SEQUENCE</scope>
</reference>
<dbReference type="AlphaFoldDB" id="A0A816QWG5"/>
<gene>
    <name evidence="2" type="ORF">MBJ925_LOCUS15659</name>
</gene>
<evidence type="ECO:0000256" key="1">
    <source>
        <dbReference type="SAM" id="SignalP"/>
    </source>
</evidence>
<dbReference type="EMBL" id="CAJNRE010007390">
    <property type="protein sequence ID" value="CAF2065089.1"/>
    <property type="molecule type" value="Genomic_DNA"/>
</dbReference>
<evidence type="ECO:0000313" key="3">
    <source>
        <dbReference type="Proteomes" id="UP000663824"/>
    </source>
</evidence>
<dbReference type="SUPFAM" id="SSF81383">
    <property type="entry name" value="F-box domain"/>
    <property type="match status" value="1"/>
</dbReference>
<sequence>MTIRGFPFVFLFLPITIVYASHFRGGTITWRPWNDSQTTSNVQLLVLQRYSWRRGSVYCDDATIASGSLIANGGNAIYASSTCSSWTISTTAIYCTDYSVGFDVSSGESFYTQSIPANTQFSIGFYSGAWLGVLVVGGGEKWAVTCRINTIVRPNGYINSSPLATTLRVIYKAINQQHVHVIQMSDNDGTDTLKCRWATSAGNTNSYDEWCWCLFWYTWCAVTVQIEDYYSSSSTTPMSSVPLEFLFYGYITPVDCSAQPSIIGVRPNRAYIGTPIGTNVTEYVIAQVGCTGKTIIDFTSSSPVGMTKRIYQIVLSWILVADQYGPQVPKSVGCPTHNGTYIHFTDSTSNTLVQSYDCGSAPEITYTGFTVVIRFPIAPWTIGHSYYVTFDSGPESAPIASSLFWVFNIWDPSLSSTTTTRTTPPTTGTVTTRGLSTSTVNTLLTTTGIIITVLFNTFEREKITSSAEYLPRELWLHIFIYLEGHDIVRSFSCLNSLFASLLRSSHLQLFICIKQNESNEKLPQSTWSHINLENIYSITVRQRKANCLIRFLRWHAQHLVRLQSLCLYLRKSVGTIDNFQLLTADIFSERLIAQKCSFIFEMSDANMTPSDWSINRMIKQLYIHSITSTELFSLLSFTPQLYSLETTMKLSQEISNQNVALPHLEKLNLHLAHTYFLQLEMLKELAPNSRSLRVKGYFNTDDDNYFNENMWHKLFKNINYFDVDLHILARLDSKMVNLKNRIRLCEGKSWFHCEETNVILRGTITFKSMKT</sequence>